<feature type="domain" description="Gamma tubulin complex component C-terminal" evidence="7">
    <location>
        <begin position="542"/>
        <end position="814"/>
    </location>
</feature>
<keyword evidence="4 5" id="KW-0206">Cytoskeleton</keyword>
<comment type="similarity">
    <text evidence="1 5">Belongs to the TUBGCP family.</text>
</comment>
<evidence type="ECO:0000259" key="8">
    <source>
        <dbReference type="Pfam" id="PF14609"/>
    </source>
</evidence>
<organism evidence="10 11">
    <name type="scientific">Tolypocladium paradoxum</name>
    <dbReference type="NCBI Taxonomy" id="94208"/>
    <lineage>
        <taxon>Eukaryota</taxon>
        <taxon>Fungi</taxon>
        <taxon>Dikarya</taxon>
        <taxon>Ascomycota</taxon>
        <taxon>Pezizomycotina</taxon>
        <taxon>Sordariomycetes</taxon>
        <taxon>Hypocreomycetidae</taxon>
        <taxon>Hypocreales</taxon>
        <taxon>Ophiocordycipitaceae</taxon>
        <taxon>Tolypocladium</taxon>
    </lineage>
</organism>
<evidence type="ECO:0000256" key="3">
    <source>
        <dbReference type="ARBA" id="ARBA00022701"/>
    </source>
</evidence>
<dbReference type="Proteomes" id="UP000237481">
    <property type="component" value="Unassembled WGS sequence"/>
</dbReference>
<dbReference type="GO" id="GO:0051225">
    <property type="term" value="P:spindle assembly"/>
    <property type="evidence" value="ECO:0007669"/>
    <property type="project" value="TreeGrafter"/>
</dbReference>
<gene>
    <name evidence="10" type="ORF">TPAR_02118</name>
</gene>
<dbReference type="InterPro" id="IPR040457">
    <property type="entry name" value="GCP_C"/>
</dbReference>
<comment type="caution">
    <text evidence="10">The sequence shown here is derived from an EMBL/GenBank/DDBJ whole genome shotgun (WGS) entry which is preliminary data.</text>
</comment>
<dbReference type="PANTHER" id="PTHR19302">
    <property type="entry name" value="GAMMA TUBULIN COMPLEX PROTEIN"/>
    <property type="match status" value="1"/>
</dbReference>
<evidence type="ECO:0000256" key="2">
    <source>
        <dbReference type="ARBA" id="ARBA00022490"/>
    </source>
</evidence>
<protein>
    <recommendedName>
        <fullName evidence="5">Spindle pole body component</fullName>
    </recommendedName>
</protein>
<keyword evidence="11" id="KW-1185">Reference proteome</keyword>
<evidence type="ECO:0000259" key="7">
    <source>
        <dbReference type="Pfam" id="PF04130"/>
    </source>
</evidence>
<dbReference type="InterPro" id="IPR059169">
    <property type="entry name" value="GCP5_N_ext"/>
</dbReference>
<dbReference type="GO" id="GO:0005874">
    <property type="term" value="C:microtubule"/>
    <property type="evidence" value="ECO:0007669"/>
    <property type="project" value="UniProtKB-KW"/>
</dbReference>
<dbReference type="EMBL" id="PKSG01000218">
    <property type="protein sequence ID" value="POR37677.1"/>
    <property type="molecule type" value="Genomic_DNA"/>
</dbReference>
<dbReference type="GO" id="GO:0000278">
    <property type="term" value="P:mitotic cell cycle"/>
    <property type="evidence" value="ECO:0007669"/>
    <property type="project" value="TreeGrafter"/>
</dbReference>
<dbReference type="AlphaFoldDB" id="A0A2S4L5I4"/>
<dbReference type="CDD" id="cd22572">
    <property type="entry name" value="GCP5_NTD"/>
    <property type="match status" value="1"/>
</dbReference>
<dbReference type="OrthoDB" id="66546at2759"/>
<dbReference type="STRING" id="94208.A0A2S4L5I4"/>
<dbReference type="Pfam" id="PF14609">
    <property type="entry name" value="GCP5-Mod21_N"/>
    <property type="match status" value="1"/>
</dbReference>
<reference evidence="10 11" key="1">
    <citation type="submission" date="2018-01" db="EMBL/GenBank/DDBJ databases">
        <title>Harnessing the power of phylogenomics to disentangle the directionality and signatures of interkingdom host jumping in the parasitic fungal genus Tolypocladium.</title>
        <authorList>
            <person name="Quandt C.A."/>
            <person name="Patterson W."/>
            <person name="Spatafora J.W."/>
        </authorList>
    </citation>
    <scope>NUCLEOTIDE SEQUENCE [LARGE SCALE GENOMIC DNA]</scope>
    <source>
        <strain evidence="10 11">NRBC 100945</strain>
    </source>
</reference>
<dbReference type="InterPro" id="IPR041470">
    <property type="entry name" value="GCP_N"/>
</dbReference>
<feature type="region of interest" description="Disordered" evidence="6">
    <location>
        <begin position="153"/>
        <end position="183"/>
    </location>
</feature>
<evidence type="ECO:0000256" key="4">
    <source>
        <dbReference type="ARBA" id="ARBA00023212"/>
    </source>
</evidence>
<dbReference type="GO" id="GO:0051321">
    <property type="term" value="P:meiotic cell cycle"/>
    <property type="evidence" value="ECO:0007669"/>
    <property type="project" value="TreeGrafter"/>
</dbReference>
<comment type="subcellular location">
    <subcellularLocation>
        <location evidence="5">Cytoplasm</location>
        <location evidence="5">Cytoskeleton</location>
        <location evidence="5">Microtubule organizing center</location>
    </subcellularLocation>
</comment>
<feature type="domain" description="Gamma tubulin complex component protein N-terminal" evidence="9">
    <location>
        <begin position="231"/>
        <end position="535"/>
    </location>
</feature>
<evidence type="ECO:0000259" key="9">
    <source>
        <dbReference type="Pfam" id="PF17681"/>
    </source>
</evidence>
<dbReference type="InterPro" id="IPR007259">
    <property type="entry name" value="GCP"/>
</dbReference>
<dbReference type="Pfam" id="PF04130">
    <property type="entry name" value="GCP_C_terminal"/>
    <property type="match status" value="1"/>
</dbReference>
<dbReference type="GO" id="GO:0000930">
    <property type="term" value="C:gamma-tubulin complex"/>
    <property type="evidence" value="ECO:0007669"/>
    <property type="project" value="TreeGrafter"/>
</dbReference>
<dbReference type="GO" id="GO:0007020">
    <property type="term" value="P:microtubule nucleation"/>
    <property type="evidence" value="ECO:0007669"/>
    <property type="project" value="InterPro"/>
</dbReference>
<dbReference type="GO" id="GO:0051011">
    <property type="term" value="F:microtubule minus-end binding"/>
    <property type="evidence" value="ECO:0007669"/>
    <property type="project" value="TreeGrafter"/>
</dbReference>
<dbReference type="InterPro" id="IPR032797">
    <property type="entry name" value="Mod21_N"/>
</dbReference>
<accession>A0A2S4L5I4</accession>
<dbReference type="GO" id="GO:0043015">
    <property type="term" value="F:gamma-tubulin binding"/>
    <property type="evidence" value="ECO:0007669"/>
    <property type="project" value="InterPro"/>
</dbReference>
<dbReference type="GO" id="GO:0031122">
    <property type="term" value="P:cytoplasmic microtubule organization"/>
    <property type="evidence" value="ECO:0007669"/>
    <property type="project" value="TreeGrafter"/>
</dbReference>
<dbReference type="PANTHER" id="PTHR19302:SF33">
    <property type="entry name" value="GAMMA-TUBULIN COMPLEX COMPONENT 5"/>
    <property type="match status" value="1"/>
</dbReference>
<name>A0A2S4L5I4_9HYPO</name>
<evidence type="ECO:0000313" key="10">
    <source>
        <dbReference type="EMBL" id="POR37677.1"/>
    </source>
</evidence>
<evidence type="ECO:0000313" key="11">
    <source>
        <dbReference type="Proteomes" id="UP000237481"/>
    </source>
</evidence>
<dbReference type="GO" id="GO:0000922">
    <property type="term" value="C:spindle pole"/>
    <property type="evidence" value="ECO:0007669"/>
    <property type="project" value="InterPro"/>
</dbReference>
<evidence type="ECO:0000256" key="1">
    <source>
        <dbReference type="ARBA" id="ARBA00010337"/>
    </source>
</evidence>
<dbReference type="Pfam" id="PF17681">
    <property type="entry name" value="GCP_N_terminal"/>
    <property type="match status" value="1"/>
</dbReference>
<proteinExistence type="inferred from homology"/>
<keyword evidence="3 5" id="KW-0493">Microtubule</keyword>
<feature type="domain" description="Gamma-Tubulin ring complex non-core subunit mod21 N-terminal" evidence="8">
    <location>
        <begin position="67"/>
        <end position="151"/>
    </location>
</feature>
<sequence>MAFAAQLGALAEELVEALTQSSAQTAPKRFKATCDATLKSLRSQQYLRTNQFEVEHNLNGLEERFRVNHREGLADALRERLSALQQHPSKWHPEILLLLLELSDQPTFKTKLSDLDELGQEEEEAGAALRWEDIAREDGWDQDANLWNTVSYSDDSADEELEERSADESEATSTSGDGLSAGRSAEEFIIHPEDRSALDSVLKAQEWRRQSPPEDPSGHIRKIAVSEAQVVREVLFMLQGLDCTLFEHGGSAVPAFQLANMAWETHRALMSTFGEFGRQLGILRRFASQPQRVPHLQALQDCISKHVRRLDCKLSEIQSRLASPKDEVVVSLMAMRGELLPWLEPLFALSNIIAQVQEAPDLDTFHYLELMFDETSMAQLTGRLDTCEFLARIFVECFNIYLRPIRHWMDEGKLLPGNELFFVSEEFGNVSLSNTWQGRFKLRKTTDGRLHAPKFLQPAVSKIYNAGKNIVVLRLLGSHVTTLRRVYDEPPLDYDTICPRGCELAPFADLFGAAFDQWVQSKYRKTSTTLKNALFGDWGLNSALDALQTLYLMSDGSAVASFSGGLFAKLDAMKPGWHDRYGLMAAGHEAFASLVDASRLSISVDAAGERLPASQARASVKTALPAVKINYRLQWPVQMIVTDESMAHYQSVFTLLLQIKRATHTLHKAKILQNYWTDHDNWDERALFYASRSRLLWFCTTIQTYLATLVLEPVGRQMRRDLQAAEDVDAMIAVHANAMKQMVDQACLGSRLAPIREGILDMLDLAIRLEHGRTRASGVDGEGGESYLGTLGEIKADFDRHLRFICGGLRSVARASGNAQSAKWDILADMLQAGYADER</sequence>
<dbReference type="Gene3D" id="1.20.120.1900">
    <property type="entry name" value="Gamma-tubulin complex, C-terminal domain"/>
    <property type="match status" value="1"/>
</dbReference>
<dbReference type="InterPro" id="IPR042241">
    <property type="entry name" value="GCP_C_sf"/>
</dbReference>
<keyword evidence="2 5" id="KW-0963">Cytoplasm</keyword>
<dbReference type="GO" id="GO:0005816">
    <property type="term" value="C:spindle pole body"/>
    <property type="evidence" value="ECO:0007669"/>
    <property type="project" value="UniProtKB-ARBA"/>
</dbReference>
<evidence type="ECO:0000256" key="6">
    <source>
        <dbReference type="SAM" id="MobiDB-lite"/>
    </source>
</evidence>
<evidence type="ECO:0000256" key="5">
    <source>
        <dbReference type="RuleBase" id="RU363050"/>
    </source>
</evidence>